<keyword evidence="4" id="KW-1185">Reference proteome</keyword>
<organism evidence="1 4">
    <name type="scientific">Digitaria exilis</name>
    <dbReference type="NCBI Taxonomy" id="1010633"/>
    <lineage>
        <taxon>Eukaryota</taxon>
        <taxon>Viridiplantae</taxon>
        <taxon>Streptophyta</taxon>
        <taxon>Embryophyta</taxon>
        <taxon>Tracheophyta</taxon>
        <taxon>Spermatophyta</taxon>
        <taxon>Magnoliopsida</taxon>
        <taxon>Liliopsida</taxon>
        <taxon>Poales</taxon>
        <taxon>Poaceae</taxon>
        <taxon>PACMAD clade</taxon>
        <taxon>Panicoideae</taxon>
        <taxon>Panicodae</taxon>
        <taxon>Paniceae</taxon>
        <taxon>Anthephorinae</taxon>
        <taxon>Digitaria</taxon>
    </lineage>
</organism>
<name>A0A835AVV2_9POAL</name>
<reference evidence="1" key="1">
    <citation type="submission" date="2020-07" db="EMBL/GenBank/DDBJ databases">
        <title>Genome sequence and genetic diversity analysis of an under-domesticated orphan crop, white fonio (Digitaria exilis).</title>
        <authorList>
            <person name="Bennetzen J.L."/>
            <person name="Chen S."/>
            <person name="Ma X."/>
            <person name="Wang X."/>
            <person name="Yssel A.E.J."/>
            <person name="Chaluvadi S.R."/>
            <person name="Johnson M."/>
            <person name="Gangashetty P."/>
            <person name="Hamidou F."/>
            <person name="Sanogo M.D."/>
            <person name="Zwaenepoel A."/>
            <person name="Wallace J."/>
            <person name="Van De Peer Y."/>
            <person name="Van Deynze A."/>
        </authorList>
    </citation>
    <scope>NUCLEOTIDE SEQUENCE</scope>
    <source>
        <tissue evidence="1">Leaves</tissue>
    </source>
</reference>
<accession>A0A835AVV2</accession>
<dbReference type="EMBL" id="JACEFO010002156">
    <property type="protein sequence ID" value="KAF8676635.1"/>
    <property type="molecule type" value="Genomic_DNA"/>
</dbReference>
<dbReference type="EMBL" id="JACEFO010002157">
    <property type="protein sequence ID" value="KAF8676629.1"/>
    <property type="molecule type" value="Genomic_DNA"/>
</dbReference>
<proteinExistence type="predicted"/>
<evidence type="ECO:0000313" key="2">
    <source>
        <dbReference type="EMBL" id="KAF8676635.1"/>
    </source>
</evidence>
<evidence type="ECO:0000313" key="3">
    <source>
        <dbReference type="EMBL" id="KAF8748788.1"/>
    </source>
</evidence>
<evidence type="ECO:0000313" key="1">
    <source>
        <dbReference type="EMBL" id="KAF8676629.1"/>
    </source>
</evidence>
<dbReference type="AlphaFoldDB" id="A0A835AVV2"/>
<evidence type="ECO:0000313" key="4">
    <source>
        <dbReference type="Proteomes" id="UP000636709"/>
    </source>
</evidence>
<sequence>MIRRYTMWWRWTKRRITRARCPSAAAHDTLPAETISRSVRARVSSSAARRGTAQRA</sequence>
<dbReference type="Proteomes" id="UP000636709">
    <property type="component" value="Unassembled WGS sequence"/>
</dbReference>
<dbReference type="EMBL" id="JACEFO010001064">
    <property type="protein sequence ID" value="KAF8748788.1"/>
    <property type="molecule type" value="Genomic_DNA"/>
</dbReference>
<protein>
    <submittedName>
        <fullName evidence="1">Uncharacterized protein</fullName>
    </submittedName>
</protein>
<comment type="caution">
    <text evidence="1">The sequence shown here is derived from an EMBL/GenBank/DDBJ whole genome shotgun (WGS) entry which is preliminary data.</text>
</comment>
<gene>
    <name evidence="3" type="ORF">HU200_012846</name>
    <name evidence="2" type="ORF">HU200_046904</name>
    <name evidence="1" type="ORF">HU200_046905</name>
</gene>